<protein>
    <submittedName>
        <fullName evidence="3">Uncharacterized protein</fullName>
    </submittedName>
</protein>
<evidence type="ECO:0000313" key="4">
    <source>
        <dbReference type="Proteomes" id="UP000588586"/>
    </source>
</evidence>
<evidence type="ECO:0000256" key="1">
    <source>
        <dbReference type="SAM" id="MobiDB-lite"/>
    </source>
</evidence>
<evidence type="ECO:0000313" key="3">
    <source>
        <dbReference type="EMBL" id="NNM45464.1"/>
    </source>
</evidence>
<feature type="transmembrane region" description="Helical" evidence="2">
    <location>
        <begin position="35"/>
        <end position="54"/>
    </location>
</feature>
<gene>
    <name evidence="3" type="ORF">HJG52_05530</name>
</gene>
<feature type="compositionally biased region" description="Polar residues" evidence="1">
    <location>
        <begin position="118"/>
        <end position="127"/>
    </location>
</feature>
<comment type="caution">
    <text evidence="3">The sequence shown here is derived from an EMBL/GenBank/DDBJ whole genome shotgun (WGS) entry which is preliminary data.</text>
</comment>
<dbReference type="EMBL" id="JABEPQ010000001">
    <property type="protein sequence ID" value="NNM45464.1"/>
    <property type="molecule type" value="Genomic_DNA"/>
</dbReference>
<dbReference type="PROSITE" id="PS51318">
    <property type="entry name" value="TAT"/>
    <property type="match status" value="1"/>
</dbReference>
<keyword evidence="2" id="KW-1133">Transmembrane helix</keyword>
<name>A0A849HFS8_9MICO</name>
<keyword evidence="2" id="KW-0812">Transmembrane</keyword>
<evidence type="ECO:0000256" key="2">
    <source>
        <dbReference type="SAM" id="Phobius"/>
    </source>
</evidence>
<organism evidence="3 4">
    <name type="scientific">Knoellia koreensis</name>
    <dbReference type="NCBI Taxonomy" id="2730921"/>
    <lineage>
        <taxon>Bacteria</taxon>
        <taxon>Bacillati</taxon>
        <taxon>Actinomycetota</taxon>
        <taxon>Actinomycetes</taxon>
        <taxon>Micrococcales</taxon>
        <taxon>Intrasporangiaceae</taxon>
        <taxon>Knoellia</taxon>
    </lineage>
</organism>
<dbReference type="InterPro" id="IPR006311">
    <property type="entry name" value="TAT_signal"/>
</dbReference>
<feature type="compositionally biased region" description="Polar residues" evidence="1">
    <location>
        <begin position="69"/>
        <end position="94"/>
    </location>
</feature>
<accession>A0A849HFS8</accession>
<sequence>MTTPTPDPTPEPQVSSDQALPGPNPTGARRLRRGALVGAAALLLAAGGATAAYASSNTDGAESGYATIVDTQGETQQPSQTQPDQNSQDGTGNRTDCPDKGGQGGTDQGSGSAQGGTESQAPDTSTL</sequence>
<keyword evidence="4" id="KW-1185">Reference proteome</keyword>
<feature type="region of interest" description="Disordered" evidence="1">
    <location>
        <begin position="1"/>
        <end position="32"/>
    </location>
</feature>
<feature type="compositionally biased region" description="Gly residues" evidence="1">
    <location>
        <begin position="101"/>
        <end position="114"/>
    </location>
</feature>
<dbReference type="RefSeq" id="WP_171242482.1">
    <property type="nucleotide sequence ID" value="NZ_JABEPQ010000001.1"/>
</dbReference>
<feature type="region of interest" description="Disordered" evidence="1">
    <location>
        <begin position="54"/>
        <end position="127"/>
    </location>
</feature>
<dbReference type="AlphaFoldDB" id="A0A849HFS8"/>
<feature type="compositionally biased region" description="Pro residues" evidence="1">
    <location>
        <begin position="1"/>
        <end position="11"/>
    </location>
</feature>
<dbReference type="Proteomes" id="UP000588586">
    <property type="component" value="Unassembled WGS sequence"/>
</dbReference>
<keyword evidence="2" id="KW-0472">Membrane</keyword>
<reference evidence="3 4" key="1">
    <citation type="submission" date="2020-04" db="EMBL/GenBank/DDBJ databases">
        <title>Knoellia sp. isolate from air conditioner.</title>
        <authorList>
            <person name="Chea S."/>
            <person name="Kim D.-U."/>
        </authorList>
    </citation>
    <scope>NUCLEOTIDE SEQUENCE [LARGE SCALE GENOMIC DNA]</scope>
    <source>
        <strain evidence="3 4">DB2414S</strain>
    </source>
</reference>
<proteinExistence type="predicted"/>